<reference evidence="4" key="1">
    <citation type="journal article" date="2012" name="Nature">
        <title>A physical, genetic and functional sequence assembly of the barley genome.</title>
        <authorList>
            <consortium name="The International Barley Genome Sequencing Consortium"/>
            <person name="Mayer K.F."/>
            <person name="Waugh R."/>
            <person name="Brown J.W."/>
            <person name="Schulman A."/>
            <person name="Langridge P."/>
            <person name="Platzer M."/>
            <person name="Fincher G.B."/>
            <person name="Muehlbauer G.J."/>
            <person name="Sato K."/>
            <person name="Close T.J."/>
            <person name="Wise R.P."/>
            <person name="Stein N."/>
        </authorList>
    </citation>
    <scope>NUCLEOTIDE SEQUENCE [LARGE SCALE GENOMIC DNA]</scope>
    <source>
        <strain evidence="4">cv. Morex</strain>
    </source>
</reference>
<organism evidence="3 4">
    <name type="scientific">Hordeum vulgare subsp. vulgare</name>
    <name type="common">Domesticated barley</name>
    <dbReference type="NCBI Taxonomy" id="112509"/>
    <lineage>
        <taxon>Eukaryota</taxon>
        <taxon>Viridiplantae</taxon>
        <taxon>Streptophyta</taxon>
        <taxon>Embryophyta</taxon>
        <taxon>Tracheophyta</taxon>
        <taxon>Spermatophyta</taxon>
        <taxon>Magnoliopsida</taxon>
        <taxon>Liliopsida</taxon>
        <taxon>Poales</taxon>
        <taxon>Poaceae</taxon>
        <taxon>BOP clade</taxon>
        <taxon>Pooideae</taxon>
        <taxon>Triticodae</taxon>
        <taxon>Triticeae</taxon>
        <taxon>Hordeinae</taxon>
        <taxon>Hordeum</taxon>
    </lineage>
</organism>
<dbReference type="PANTHER" id="PTHR46033:SF87">
    <property type="entry name" value="AMINOTRANSFERASE-LIKE PLANT MOBILE DOMAIN-CONTAINING PROTEIN"/>
    <property type="match status" value="1"/>
</dbReference>
<feature type="region of interest" description="Disordered" evidence="1">
    <location>
        <begin position="480"/>
        <end position="531"/>
    </location>
</feature>
<proteinExistence type="predicted"/>
<feature type="domain" description="Aminotransferase-like plant mobile" evidence="2">
    <location>
        <begin position="1"/>
        <end position="218"/>
    </location>
</feature>
<keyword evidence="4" id="KW-1185">Reference proteome</keyword>
<dbReference type="Proteomes" id="UP000011116">
    <property type="component" value="Chromosome 2H"/>
</dbReference>
<feature type="region of interest" description="Disordered" evidence="1">
    <location>
        <begin position="402"/>
        <end position="452"/>
    </location>
</feature>
<sequence>MTVTLQDVSMITALPIEGKPLCMSTDSEGWRQQMEALIGMSPQEPEVEDGGNKDRVPAGALFTWIAANFAHCPKDADDEVIQRYARVYMWYVISRTIFADGTGKNAPWMWLKALTVFDNKFSWGSAALAYLYRQLDDACRGSTKDGGVGGCMLLLSIWSWERLPVGRPKSSKWNTWDDHGNPVRLPTWAYKWDLVSEVASKVNLLYKQYTNEMDSLTPPSRWNGSHMVPGQTLPHPPEWVDTDTQLHRLDRRRQRKIKDWHKHHKNYVIMFGQSVQAASSAQRTQHRQHCPLAFNNYLRWFQESTRVEIFPPAYEEDILEEPTEYDALAHGDYNKLIREGYQTSFATVLNFVRKEVKKQADESEDILEKTPGGKKGESALRLFIKEQGKKLRRLSNILGCRDPEYVSPSRSGSSQINTVDDSASSGARMDDGDITSAANTQRNTVEDDVDTPEVTDGMTLKAFQRSAYMLKPRKEFRRYSPDDYAKGKNPVAGGSRLSRMRSMDDESDDPEKFVVSRRKKLVSKRGRGAKM</sequence>
<dbReference type="PANTHER" id="PTHR46033">
    <property type="entry name" value="PROTEIN MAIN-LIKE 2"/>
    <property type="match status" value="1"/>
</dbReference>
<evidence type="ECO:0000313" key="3">
    <source>
        <dbReference type="EnsemblPlants" id="HORVU.MOREX.r3.2HG0200770.1"/>
    </source>
</evidence>
<dbReference type="EnsemblPlants" id="HORVU.MOREX.r3.2HG0200770.1">
    <property type="protein sequence ID" value="HORVU.MOREX.r3.2HG0200770.1"/>
    <property type="gene ID" value="HORVU.MOREX.r3.2HG0200770"/>
</dbReference>
<dbReference type="Pfam" id="PF10536">
    <property type="entry name" value="PMD"/>
    <property type="match status" value="1"/>
</dbReference>
<reference evidence="3" key="2">
    <citation type="submission" date="2020-10" db="EMBL/GenBank/DDBJ databases">
        <authorList>
            <person name="Scholz U."/>
            <person name="Mascher M."/>
            <person name="Fiebig A."/>
        </authorList>
    </citation>
    <scope>NUCLEOTIDE SEQUENCE [LARGE SCALE GENOMIC DNA]</scope>
    <source>
        <strain evidence="3">cv. Morex</strain>
    </source>
</reference>
<dbReference type="InterPro" id="IPR044824">
    <property type="entry name" value="MAIN-like"/>
</dbReference>
<evidence type="ECO:0000313" key="4">
    <source>
        <dbReference type="Proteomes" id="UP000011116"/>
    </source>
</evidence>
<dbReference type="GO" id="GO:0010073">
    <property type="term" value="P:meristem maintenance"/>
    <property type="evidence" value="ECO:0007669"/>
    <property type="project" value="InterPro"/>
</dbReference>
<accession>A0A8I6WWH0</accession>
<dbReference type="Gramene" id="HORVU.MOREX.r3.2HG0200770.1">
    <property type="protein sequence ID" value="HORVU.MOREX.r3.2HG0200770.1"/>
    <property type="gene ID" value="HORVU.MOREX.r3.2HG0200770"/>
</dbReference>
<dbReference type="AlphaFoldDB" id="A0A8I6WWH0"/>
<evidence type="ECO:0000259" key="2">
    <source>
        <dbReference type="Pfam" id="PF10536"/>
    </source>
</evidence>
<evidence type="ECO:0000256" key="1">
    <source>
        <dbReference type="SAM" id="MobiDB-lite"/>
    </source>
</evidence>
<name>A0A8I6WWH0_HORVV</name>
<dbReference type="InterPro" id="IPR019557">
    <property type="entry name" value="AminoTfrase-like_pln_mobile"/>
</dbReference>
<protein>
    <recommendedName>
        <fullName evidence="2">Aminotransferase-like plant mobile domain-containing protein</fullName>
    </recommendedName>
</protein>
<feature type="compositionally biased region" description="Polar residues" evidence="1">
    <location>
        <begin position="408"/>
        <end position="425"/>
    </location>
</feature>
<feature type="compositionally biased region" description="Basic residues" evidence="1">
    <location>
        <begin position="515"/>
        <end position="531"/>
    </location>
</feature>
<reference evidence="3" key="3">
    <citation type="submission" date="2022-01" db="UniProtKB">
        <authorList>
            <consortium name="EnsemblPlants"/>
        </authorList>
    </citation>
    <scope>IDENTIFICATION</scope>
    <source>
        <strain evidence="3">subsp. vulgare</strain>
    </source>
</reference>